<evidence type="ECO:0000313" key="1">
    <source>
        <dbReference type="EMBL" id="MCL6270430.1"/>
    </source>
</evidence>
<organism evidence="1 2">
    <name type="scientific">Parendozoicomonas callyspongiae</name>
    <dbReference type="NCBI Taxonomy" id="2942213"/>
    <lineage>
        <taxon>Bacteria</taxon>
        <taxon>Pseudomonadati</taxon>
        <taxon>Pseudomonadota</taxon>
        <taxon>Gammaproteobacteria</taxon>
        <taxon>Oceanospirillales</taxon>
        <taxon>Endozoicomonadaceae</taxon>
        <taxon>Parendozoicomonas</taxon>
    </lineage>
</organism>
<dbReference type="Proteomes" id="UP001203338">
    <property type="component" value="Unassembled WGS sequence"/>
</dbReference>
<accession>A0ABT0PGH7</accession>
<evidence type="ECO:0000313" key="2">
    <source>
        <dbReference type="Proteomes" id="UP001203338"/>
    </source>
</evidence>
<dbReference type="RefSeq" id="WP_249699645.1">
    <property type="nucleotide sequence ID" value="NZ_JAMFLX010000013.1"/>
</dbReference>
<sequence>MNKPYINPHPEVPFQPAKESTDITTSVMRLESIIADSLASGQQLNKYLAEKLRRGEISKIEAVEALCYAVALGESASNATYH</sequence>
<keyword evidence="2" id="KW-1185">Reference proteome</keyword>
<reference evidence="1 2" key="1">
    <citation type="submission" date="2022-05" db="EMBL/GenBank/DDBJ databases">
        <authorList>
            <person name="Park J.-S."/>
        </authorList>
    </citation>
    <scope>NUCLEOTIDE SEQUENCE [LARGE SCALE GENOMIC DNA]</scope>
    <source>
        <strain evidence="1 2">2012CJ34-2</strain>
    </source>
</reference>
<name>A0ABT0PGH7_9GAMM</name>
<protein>
    <submittedName>
        <fullName evidence="1">Uncharacterized protein</fullName>
    </submittedName>
</protein>
<proteinExistence type="predicted"/>
<gene>
    <name evidence="1" type="ORF">M3P05_10910</name>
</gene>
<comment type="caution">
    <text evidence="1">The sequence shown here is derived from an EMBL/GenBank/DDBJ whole genome shotgun (WGS) entry which is preliminary data.</text>
</comment>
<dbReference type="EMBL" id="JAMFLX010000013">
    <property type="protein sequence ID" value="MCL6270430.1"/>
    <property type="molecule type" value="Genomic_DNA"/>
</dbReference>